<accession>J3NQK1</accession>
<dbReference type="GO" id="GO:0051864">
    <property type="term" value="F:histone H3K36 demethylase activity"/>
    <property type="evidence" value="ECO:0007669"/>
    <property type="project" value="TreeGrafter"/>
</dbReference>
<organism evidence="3">
    <name type="scientific">Gaeumannomyces tritici (strain R3-111a-1)</name>
    <name type="common">Wheat and barley take-all root rot fungus</name>
    <name type="synonym">Gaeumannomyces graminis var. tritici</name>
    <dbReference type="NCBI Taxonomy" id="644352"/>
    <lineage>
        <taxon>Eukaryota</taxon>
        <taxon>Fungi</taxon>
        <taxon>Dikarya</taxon>
        <taxon>Ascomycota</taxon>
        <taxon>Pezizomycotina</taxon>
        <taxon>Sordariomycetes</taxon>
        <taxon>Sordariomycetidae</taxon>
        <taxon>Magnaporthales</taxon>
        <taxon>Magnaporthaceae</taxon>
        <taxon>Gaeumannomyces</taxon>
    </lineage>
</organism>
<reference evidence="3" key="2">
    <citation type="submission" date="2010-07" db="EMBL/GenBank/DDBJ databases">
        <authorList>
            <consortium name="The Broad Institute Genome Sequencing Platform"/>
            <consortium name="Broad Institute Genome Sequencing Center for Infectious Disease"/>
            <person name="Ma L.-J."/>
            <person name="Dead R."/>
            <person name="Young S."/>
            <person name="Zeng Q."/>
            <person name="Koehrsen M."/>
            <person name="Alvarado L."/>
            <person name="Berlin A."/>
            <person name="Chapman S.B."/>
            <person name="Chen Z."/>
            <person name="Freedman E."/>
            <person name="Gellesch M."/>
            <person name="Goldberg J."/>
            <person name="Griggs A."/>
            <person name="Gujja S."/>
            <person name="Heilman E.R."/>
            <person name="Heiman D."/>
            <person name="Hepburn T."/>
            <person name="Howarth C."/>
            <person name="Jen D."/>
            <person name="Larson L."/>
            <person name="Mehta T."/>
            <person name="Neiman D."/>
            <person name="Pearson M."/>
            <person name="Roberts A."/>
            <person name="Saif S."/>
            <person name="Shea T."/>
            <person name="Shenoy N."/>
            <person name="Sisk P."/>
            <person name="Stolte C."/>
            <person name="Sykes S."/>
            <person name="Walk T."/>
            <person name="White J."/>
            <person name="Yandava C."/>
            <person name="Haas B."/>
            <person name="Nusbaum C."/>
            <person name="Birren B."/>
        </authorList>
    </citation>
    <scope>NUCLEOTIDE SEQUENCE</scope>
    <source>
        <strain evidence="3">R3-111a-1</strain>
    </source>
</reference>
<feature type="region of interest" description="Disordered" evidence="1">
    <location>
        <begin position="713"/>
        <end position="763"/>
    </location>
</feature>
<feature type="region of interest" description="Disordered" evidence="1">
    <location>
        <begin position="500"/>
        <end position="522"/>
    </location>
</feature>
<sequence>MSPTQNLEGISLARFCEGIRYQWETQPLLEHAEDAAPTTSPHKVLVLLPTEEQLTQSFLVGDEDSETRDWAQYNPAFSSMPVLFKHAQSLGASEQGIFKIRIPPSLTNRPEGDLRLPAALRGKKHPCVSYTRQAVGPGDFVRLLPKAVKGGAFERPSAVEAPKPMDVLRAWERLSSLSDRSALHKTRYMVGVDIMNDGVQDGRERASMPELSLIHPLNDNFLREFKAIRGIMTPYKYEGKPLAPFAWHVEDVDLIALNHLLLGTKVWFAIPPGSREAAERVFQAQELVPQARVDQVQFMRHDSIVGGHRALRAAGAAVIPVIQAAGEIVVTLPKTYHSGFSVTYTVAESVNYADVPVDLENYQFCPAGYSCGSCKIQKVDFERVEPWSGAGTPKAFETDSTRSRLSTPETVSDVEGYQYQIISPIKTESQPAGSPKLAPNPVPKPTGDGSESPISMLEATPDMEMRVEVKQIAIAADGTLRLPVFEEEIEVIAEASPDIAPMLTPSPVPDPAGGGSEPPSPPLDVAPGIEVEAQVEQEEVAMVQTPDSLFSDYDDIEVQVGEVPAVAGEIPGLSVYDKSVAEDQFEQTAAPVSKAPLPVYGEGDTPRSPIYDEDGIEVHVARPPVAADKTPHSPIYDEIERIVDEISIGASGAGGVQRSDFEATQPEEWTDLRWDPYDPDADLDAFHDYDSQESSPDEEIDYLSEELSAEEAPICIPLAEPGSERKRNRSADEGMYPCKPPRKVRRVEGDNGISRLPDRRCSV</sequence>
<dbReference type="EMBL" id="GL385396">
    <property type="protein sequence ID" value="EJT78457.1"/>
    <property type="molecule type" value="Genomic_DNA"/>
</dbReference>
<evidence type="ECO:0000313" key="3">
    <source>
        <dbReference type="EMBL" id="EJT78457.1"/>
    </source>
</evidence>
<evidence type="ECO:0000256" key="1">
    <source>
        <dbReference type="SAM" id="MobiDB-lite"/>
    </source>
</evidence>
<reference evidence="3" key="3">
    <citation type="submission" date="2010-09" db="EMBL/GenBank/DDBJ databases">
        <title>Annotation of Gaeumannomyces graminis var. tritici R3-111a-1.</title>
        <authorList>
            <consortium name="The Broad Institute Genome Sequencing Platform"/>
            <person name="Ma L.-J."/>
            <person name="Dead R."/>
            <person name="Young S.K."/>
            <person name="Zeng Q."/>
            <person name="Gargeya S."/>
            <person name="Fitzgerald M."/>
            <person name="Haas B."/>
            <person name="Abouelleil A."/>
            <person name="Alvarado L."/>
            <person name="Arachchi H.M."/>
            <person name="Berlin A."/>
            <person name="Brown A."/>
            <person name="Chapman S.B."/>
            <person name="Chen Z."/>
            <person name="Dunbar C."/>
            <person name="Freedman E."/>
            <person name="Gearin G."/>
            <person name="Gellesch M."/>
            <person name="Goldberg J."/>
            <person name="Griggs A."/>
            <person name="Gujja S."/>
            <person name="Heiman D."/>
            <person name="Howarth C."/>
            <person name="Larson L."/>
            <person name="Lui A."/>
            <person name="MacDonald P.J.P."/>
            <person name="Mehta T."/>
            <person name="Montmayeur A."/>
            <person name="Murphy C."/>
            <person name="Neiman D."/>
            <person name="Pearson M."/>
            <person name="Priest M."/>
            <person name="Roberts A."/>
            <person name="Saif S."/>
            <person name="Shea T."/>
            <person name="Shenoy N."/>
            <person name="Sisk P."/>
            <person name="Stolte C."/>
            <person name="Sykes S."/>
            <person name="Yandava C."/>
            <person name="Wortman J."/>
            <person name="Nusbaum C."/>
            <person name="Birren B."/>
        </authorList>
    </citation>
    <scope>NUCLEOTIDE SEQUENCE</scope>
    <source>
        <strain evidence="3">R3-111a-1</strain>
    </source>
</reference>
<dbReference type="GO" id="GO:0000785">
    <property type="term" value="C:chromatin"/>
    <property type="evidence" value="ECO:0007669"/>
    <property type="project" value="TreeGrafter"/>
</dbReference>
<dbReference type="PANTHER" id="PTHR10694">
    <property type="entry name" value="LYSINE-SPECIFIC DEMETHYLASE"/>
    <property type="match status" value="1"/>
</dbReference>
<dbReference type="STRING" id="644352.J3NQK1"/>
<dbReference type="AlphaFoldDB" id="J3NQK1"/>
<dbReference type="VEuPathDB" id="FungiDB:GGTG_03557"/>
<gene>
    <name evidence="4" type="primary">20344015</name>
    <name evidence="3" type="ORF">GGTG_03557</name>
</gene>
<evidence type="ECO:0000313" key="5">
    <source>
        <dbReference type="Proteomes" id="UP000006039"/>
    </source>
</evidence>
<name>J3NQK1_GAET3</name>
<reference evidence="5" key="1">
    <citation type="submission" date="2010-07" db="EMBL/GenBank/DDBJ databases">
        <title>The genome sequence of Gaeumannomyces graminis var. tritici strain R3-111a-1.</title>
        <authorList>
            <consortium name="The Broad Institute Genome Sequencing Platform"/>
            <person name="Ma L.-J."/>
            <person name="Dead R."/>
            <person name="Young S."/>
            <person name="Zeng Q."/>
            <person name="Koehrsen M."/>
            <person name="Alvarado L."/>
            <person name="Berlin A."/>
            <person name="Chapman S.B."/>
            <person name="Chen Z."/>
            <person name="Freedman E."/>
            <person name="Gellesch M."/>
            <person name="Goldberg J."/>
            <person name="Griggs A."/>
            <person name="Gujja S."/>
            <person name="Heilman E.R."/>
            <person name="Heiman D."/>
            <person name="Hepburn T."/>
            <person name="Howarth C."/>
            <person name="Jen D."/>
            <person name="Larson L."/>
            <person name="Mehta T."/>
            <person name="Neiman D."/>
            <person name="Pearson M."/>
            <person name="Roberts A."/>
            <person name="Saif S."/>
            <person name="Shea T."/>
            <person name="Shenoy N."/>
            <person name="Sisk P."/>
            <person name="Stolte C."/>
            <person name="Sykes S."/>
            <person name="Walk T."/>
            <person name="White J."/>
            <person name="Yandava C."/>
            <person name="Haas B."/>
            <person name="Nusbaum C."/>
            <person name="Birren B."/>
        </authorList>
    </citation>
    <scope>NUCLEOTIDE SEQUENCE [LARGE SCALE GENOMIC DNA]</scope>
    <source>
        <strain evidence="5">R3-111a-1</strain>
    </source>
</reference>
<dbReference type="Pfam" id="PF02373">
    <property type="entry name" value="JmjC"/>
    <property type="match status" value="1"/>
</dbReference>
<reference evidence="4" key="5">
    <citation type="submission" date="2018-04" db="UniProtKB">
        <authorList>
            <consortium name="EnsemblFungi"/>
        </authorList>
    </citation>
    <scope>IDENTIFICATION</scope>
    <source>
        <strain evidence="4">R3-111a-1</strain>
    </source>
</reference>
<feature type="domain" description="JmjC" evidence="2">
    <location>
        <begin position="197"/>
        <end position="369"/>
    </location>
</feature>
<protein>
    <recommendedName>
        <fullName evidence="2">JmjC domain-containing protein</fullName>
    </recommendedName>
</protein>
<evidence type="ECO:0000259" key="2">
    <source>
        <dbReference type="PROSITE" id="PS51184"/>
    </source>
</evidence>
<dbReference type="GO" id="GO:0010468">
    <property type="term" value="P:regulation of gene expression"/>
    <property type="evidence" value="ECO:0007669"/>
    <property type="project" value="TreeGrafter"/>
</dbReference>
<dbReference type="EnsemblFungi" id="EJT78457">
    <property type="protein sequence ID" value="EJT78457"/>
    <property type="gene ID" value="GGTG_03557"/>
</dbReference>
<evidence type="ECO:0000313" key="4">
    <source>
        <dbReference type="EnsemblFungi" id="EJT78457"/>
    </source>
</evidence>
<reference evidence="4" key="4">
    <citation type="journal article" date="2015" name="G3 (Bethesda)">
        <title>Genome sequences of three phytopathogenic species of the Magnaporthaceae family of fungi.</title>
        <authorList>
            <person name="Okagaki L.H."/>
            <person name="Nunes C.C."/>
            <person name="Sailsbery J."/>
            <person name="Clay B."/>
            <person name="Brown D."/>
            <person name="John T."/>
            <person name="Oh Y."/>
            <person name="Young N."/>
            <person name="Fitzgerald M."/>
            <person name="Haas B.J."/>
            <person name="Zeng Q."/>
            <person name="Young S."/>
            <person name="Adiconis X."/>
            <person name="Fan L."/>
            <person name="Levin J.Z."/>
            <person name="Mitchell T.K."/>
            <person name="Okubara P.A."/>
            <person name="Farman M.L."/>
            <person name="Kohn L.M."/>
            <person name="Birren B."/>
            <person name="Ma L.-J."/>
            <person name="Dean R.A."/>
        </authorList>
    </citation>
    <scope>NUCLEOTIDE SEQUENCE</scope>
    <source>
        <strain evidence="4">R3-111a-1</strain>
    </source>
</reference>
<feature type="region of interest" description="Disordered" evidence="1">
    <location>
        <begin position="651"/>
        <end position="682"/>
    </location>
</feature>
<dbReference type="GO" id="GO:0005634">
    <property type="term" value="C:nucleus"/>
    <property type="evidence" value="ECO:0007669"/>
    <property type="project" value="TreeGrafter"/>
</dbReference>
<dbReference type="HOGENOM" id="CLU_020996_0_0_1"/>
<feature type="region of interest" description="Disordered" evidence="1">
    <location>
        <begin position="428"/>
        <end position="455"/>
    </location>
</feature>
<dbReference type="PROSITE" id="PS51184">
    <property type="entry name" value="JMJC"/>
    <property type="match status" value="1"/>
</dbReference>
<dbReference type="Gene3D" id="2.60.120.650">
    <property type="entry name" value="Cupin"/>
    <property type="match status" value="1"/>
</dbReference>
<dbReference type="OrthoDB" id="1678912at2759"/>
<dbReference type="eggNOG" id="KOG0958">
    <property type="taxonomic scope" value="Eukaryota"/>
</dbReference>
<feature type="compositionally biased region" description="Basic and acidic residues" evidence="1">
    <location>
        <begin position="722"/>
        <end position="732"/>
    </location>
</feature>
<dbReference type="GO" id="GO:0032454">
    <property type="term" value="F:histone H3K9 demethylase activity"/>
    <property type="evidence" value="ECO:0007669"/>
    <property type="project" value="TreeGrafter"/>
</dbReference>
<keyword evidence="5" id="KW-1185">Reference proteome</keyword>
<dbReference type="SUPFAM" id="SSF51197">
    <property type="entry name" value="Clavaminate synthase-like"/>
    <property type="match status" value="1"/>
</dbReference>
<dbReference type="SMART" id="SM00558">
    <property type="entry name" value="JmjC"/>
    <property type="match status" value="1"/>
</dbReference>
<dbReference type="Proteomes" id="UP000006039">
    <property type="component" value="Unassembled WGS sequence"/>
</dbReference>
<dbReference type="InterPro" id="IPR003347">
    <property type="entry name" value="JmjC_dom"/>
</dbReference>
<dbReference type="PANTHER" id="PTHR10694:SF7">
    <property type="entry name" value="[HISTONE H3]-TRIMETHYL-L-LYSINE(9) DEMETHYLASE"/>
    <property type="match status" value="1"/>
</dbReference>
<dbReference type="GeneID" id="20344015"/>
<dbReference type="RefSeq" id="XP_009219602.1">
    <property type="nucleotide sequence ID" value="XM_009221338.1"/>
</dbReference>
<feature type="region of interest" description="Disordered" evidence="1">
    <location>
        <begin position="388"/>
        <end position="410"/>
    </location>
</feature>
<proteinExistence type="predicted"/>